<reference evidence="8 9" key="1">
    <citation type="submission" date="2010-05" db="EMBL/GenBank/DDBJ databases">
        <title>The Genome Sequence of Thecamonas trahens ATCC 50062.</title>
        <authorList>
            <consortium name="The Broad Institute Genome Sequencing Platform"/>
            <person name="Russ C."/>
            <person name="Cuomo C."/>
            <person name="Shea T."/>
            <person name="Young S.K."/>
            <person name="Zeng Q."/>
            <person name="Koehrsen M."/>
            <person name="Haas B."/>
            <person name="Borodovsky M."/>
            <person name="Guigo R."/>
            <person name="Alvarado L."/>
            <person name="Berlin A."/>
            <person name="Bochicchio J."/>
            <person name="Borenstein D."/>
            <person name="Chapman S."/>
            <person name="Chen Z."/>
            <person name="Freedman E."/>
            <person name="Gellesch M."/>
            <person name="Goldberg J."/>
            <person name="Griggs A."/>
            <person name="Gujja S."/>
            <person name="Heilman E."/>
            <person name="Heiman D."/>
            <person name="Hepburn T."/>
            <person name="Howarth C."/>
            <person name="Jen D."/>
            <person name="Larson L."/>
            <person name="Mehta T."/>
            <person name="Park D."/>
            <person name="Pearson M."/>
            <person name="Roberts A."/>
            <person name="Saif S."/>
            <person name="Shenoy N."/>
            <person name="Sisk P."/>
            <person name="Stolte C."/>
            <person name="Sykes S."/>
            <person name="Thomson T."/>
            <person name="Walk T."/>
            <person name="White J."/>
            <person name="Yandava C."/>
            <person name="Burger G."/>
            <person name="Gray M.W."/>
            <person name="Holland P.W.H."/>
            <person name="King N."/>
            <person name="Lang F.B.F."/>
            <person name="Roger A.J."/>
            <person name="Ruiz-Trillo I."/>
            <person name="Lander E."/>
            <person name="Nusbaum C."/>
        </authorList>
    </citation>
    <scope>NUCLEOTIDE SEQUENCE [LARGE SCALE GENOMIC DNA]</scope>
    <source>
        <strain evidence="8 9">ATCC 50062</strain>
    </source>
</reference>
<keyword evidence="4" id="KW-0234">DNA repair</keyword>
<dbReference type="PROSITE" id="PS00130">
    <property type="entry name" value="U_DNA_GLYCOSYLASE"/>
    <property type="match status" value="1"/>
</dbReference>
<dbReference type="Proteomes" id="UP000054408">
    <property type="component" value="Unassembled WGS sequence"/>
</dbReference>
<dbReference type="EMBL" id="GL349500">
    <property type="protein sequence ID" value="KNC55394.1"/>
    <property type="molecule type" value="Genomic_DNA"/>
</dbReference>
<dbReference type="CDD" id="cd10027">
    <property type="entry name" value="UDG-F1-like"/>
    <property type="match status" value="1"/>
</dbReference>
<dbReference type="PANTHER" id="PTHR11264">
    <property type="entry name" value="URACIL-DNA GLYCOSYLASE"/>
    <property type="match status" value="1"/>
</dbReference>
<feature type="region of interest" description="Disordered" evidence="6">
    <location>
        <begin position="706"/>
        <end position="730"/>
    </location>
</feature>
<gene>
    <name evidence="8" type="ORF">AMSG_11053</name>
</gene>
<dbReference type="PROSITE" id="PS51068">
    <property type="entry name" value="FPG_CAT"/>
    <property type="match status" value="1"/>
</dbReference>
<sequence length="816" mass="85272">MPELPEIARYARNISALPATTRFTRVVSVAGGKVPPANLPFTAFSLSARARGKELRLELRPATAASTATGSSSHASACALGSFALAPPVARQDQAPVIWRCNHGLVGKWLVVRHGPADRAGAGLGAHDGGGGGEAGAPQGTRLMILGESASVYYVDTLNMGRIVEDGWSSGRSPCPYGEAEAWEAHVAAALAKTKRPAVFAKPLADALLDQKYFNGVGNYLRAELMYRLQLDPHIPLVDALSGTGALAVLGRELRAIVAEVLDSIPPLDKYGSDEDKARFEAWLQIYNKGEFYKDGKGRKVWWAPAVQTRTSLSDAPGAVSGSPPPPGQPLRLSFIPPMESSWAEALREVLQSGTIRELESFLASEVSAGKQVFPPREEVFSAFYATPLHAVRVVILGQDPYHDDGQAHGMSFSVKPGINVPPSLANIYRELADDIDGFVAQTTGRGWEALTHAAIAAVAARLPHAVFLAWGSFAQKALRKVDTARHAVIATPHPSPLSASRGFFGSRCFSAANAALVGFGLSPVDWRLPTVPTLTVPAAALPAPAASVDNELAAALAALTIDDAAYEPVYTFERAIGLDMLLDAAIVVEAEADAKSDAAPAAQAATGAGARASVPSLKFASTSTIPSAFATKTSLAYSSFAVTSPTFKSAAERADELRRKYAAMAKARTSPRISPRASSPSALSPQLAPAPGPVVGTGFVVKHQPRSLSPVGGPASTSPRALSPQASTQLISPASASISPLAMSTGRPAFAAPGASTIASASNPIAEYRAASEAKFSQLRSKYVSSDVQKRVRAVSPPGRTGAGPRSRSSSPQSR</sequence>
<evidence type="ECO:0000256" key="5">
    <source>
        <dbReference type="PROSITE-ProRule" id="PRU10072"/>
    </source>
</evidence>
<dbReference type="InterPro" id="IPR036895">
    <property type="entry name" value="Uracil-DNA_glycosylase-like_sf"/>
</dbReference>
<dbReference type="GO" id="GO:0003906">
    <property type="term" value="F:DNA-(apurinic or apyrimidinic site) endonuclease activity"/>
    <property type="evidence" value="ECO:0007669"/>
    <property type="project" value="InterPro"/>
</dbReference>
<dbReference type="SMART" id="SM00898">
    <property type="entry name" value="Fapy_DNA_glyco"/>
    <property type="match status" value="1"/>
</dbReference>
<dbReference type="GeneID" id="25569121"/>
<dbReference type="SUPFAM" id="SSF52141">
    <property type="entry name" value="Uracil-DNA glycosylase-like"/>
    <property type="match status" value="1"/>
</dbReference>
<protein>
    <submittedName>
        <fullName evidence="8">Uracil-DNA glycosylase</fullName>
    </submittedName>
</protein>
<evidence type="ECO:0000313" key="8">
    <source>
        <dbReference type="EMBL" id="KNC55394.1"/>
    </source>
</evidence>
<evidence type="ECO:0000256" key="2">
    <source>
        <dbReference type="ARBA" id="ARBA00022763"/>
    </source>
</evidence>
<feature type="compositionally biased region" description="Low complexity" evidence="6">
    <location>
        <begin position="668"/>
        <end position="690"/>
    </location>
</feature>
<dbReference type="OrthoDB" id="10031947at2759"/>
<feature type="region of interest" description="Disordered" evidence="6">
    <location>
        <begin position="781"/>
        <end position="816"/>
    </location>
</feature>
<dbReference type="GO" id="GO:0004844">
    <property type="term" value="F:uracil DNA N-glycosylase activity"/>
    <property type="evidence" value="ECO:0007669"/>
    <property type="project" value="InterPro"/>
</dbReference>
<keyword evidence="3" id="KW-0378">Hydrolase</keyword>
<dbReference type="Gene3D" id="1.10.8.50">
    <property type="match status" value="1"/>
</dbReference>
<evidence type="ECO:0000256" key="6">
    <source>
        <dbReference type="SAM" id="MobiDB-lite"/>
    </source>
</evidence>
<evidence type="ECO:0000256" key="4">
    <source>
        <dbReference type="ARBA" id="ARBA00023204"/>
    </source>
</evidence>
<dbReference type="SUPFAM" id="SSF46946">
    <property type="entry name" value="S13-like H2TH domain"/>
    <property type="match status" value="1"/>
</dbReference>
<comment type="similarity">
    <text evidence="1">Belongs to the uracil-DNA glycosylase (UDG) superfamily. UNG family.</text>
</comment>
<feature type="active site" description="Proton acceptor" evidence="5">
    <location>
        <position position="400"/>
    </location>
</feature>
<dbReference type="eggNOG" id="KOG2994">
    <property type="taxonomic scope" value="Eukaryota"/>
</dbReference>
<feature type="compositionally biased region" description="Low complexity" evidence="6">
    <location>
        <begin position="797"/>
        <end position="816"/>
    </location>
</feature>
<keyword evidence="9" id="KW-1185">Reference proteome</keyword>
<feature type="compositionally biased region" description="Polar residues" evidence="6">
    <location>
        <begin position="716"/>
        <end position="730"/>
    </location>
</feature>
<dbReference type="InterPro" id="IPR010979">
    <property type="entry name" value="Ribosomal_uS13-like_H2TH"/>
</dbReference>
<organism evidence="8 9">
    <name type="scientific">Thecamonas trahens ATCC 50062</name>
    <dbReference type="NCBI Taxonomy" id="461836"/>
    <lineage>
        <taxon>Eukaryota</taxon>
        <taxon>Apusozoa</taxon>
        <taxon>Apusomonadida</taxon>
        <taxon>Apusomonadidae</taxon>
        <taxon>Thecamonas</taxon>
    </lineage>
</organism>
<feature type="domain" description="Formamidopyrimidine-DNA glycosylase catalytic" evidence="7">
    <location>
        <begin position="2"/>
        <end position="161"/>
    </location>
</feature>
<name>A0A0L0DSR6_THETB</name>
<feature type="region of interest" description="Disordered" evidence="6">
    <location>
        <begin position="664"/>
        <end position="690"/>
    </location>
</feature>
<dbReference type="AlphaFoldDB" id="A0A0L0DSR6"/>
<dbReference type="SMART" id="SM00986">
    <property type="entry name" value="UDG"/>
    <property type="match status" value="1"/>
</dbReference>
<keyword evidence="2" id="KW-0227">DNA damage</keyword>
<dbReference type="InterPro" id="IPR035937">
    <property type="entry name" value="FPG_N"/>
</dbReference>
<dbReference type="InterPro" id="IPR002043">
    <property type="entry name" value="UDG_fam1"/>
</dbReference>
<dbReference type="InterPro" id="IPR018085">
    <property type="entry name" value="Ura-DNA_Glyclase_AS"/>
</dbReference>
<evidence type="ECO:0000259" key="7">
    <source>
        <dbReference type="PROSITE" id="PS51068"/>
    </source>
</evidence>
<dbReference type="Gene3D" id="3.20.190.10">
    <property type="entry name" value="MutM-like, N-terminal"/>
    <property type="match status" value="1"/>
</dbReference>
<dbReference type="STRING" id="461836.A0A0L0DSR6"/>
<dbReference type="InterPro" id="IPR005122">
    <property type="entry name" value="Uracil-DNA_glycosylase-like"/>
</dbReference>
<dbReference type="Gene3D" id="3.40.470.10">
    <property type="entry name" value="Uracil-DNA glycosylase-like domain"/>
    <property type="match status" value="2"/>
</dbReference>
<accession>A0A0L0DSR6</accession>
<dbReference type="RefSeq" id="XP_013753025.1">
    <property type="nucleotide sequence ID" value="XM_013897571.1"/>
</dbReference>
<proteinExistence type="inferred from homology"/>
<dbReference type="GO" id="GO:0097510">
    <property type="term" value="P:base-excision repair, AP site formation via deaminated base removal"/>
    <property type="evidence" value="ECO:0007669"/>
    <property type="project" value="TreeGrafter"/>
</dbReference>
<dbReference type="GO" id="GO:0008270">
    <property type="term" value="F:zinc ion binding"/>
    <property type="evidence" value="ECO:0007669"/>
    <property type="project" value="InterPro"/>
</dbReference>
<dbReference type="InterPro" id="IPR012319">
    <property type="entry name" value="FPG_cat"/>
</dbReference>
<dbReference type="Pfam" id="PF03167">
    <property type="entry name" value="UDG"/>
    <property type="match status" value="1"/>
</dbReference>
<evidence type="ECO:0000256" key="3">
    <source>
        <dbReference type="ARBA" id="ARBA00022801"/>
    </source>
</evidence>
<evidence type="ECO:0000256" key="1">
    <source>
        <dbReference type="ARBA" id="ARBA00008184"/>
    </source>
</evidence>
<dbReference type="SMART" id="SM00987">
    <property type="entry name" value="UreE_C"/>
    <property type="match status" value="1"/>
</dbReference>
<dbReference type="GO" id="GO:0003676">
    <property type="term" value="F:nucleic acid binding"/>
    <property type="evidence" value="ECO:0007669"/>
    <property type="project" value="InterPro"/>
</dbReference>
<dbReference type="PANTHER" id="PTHR11264:SF0">
    <property type="entry name" value="URACIL-DNA GLYCOSYLASE"/>
    <property type="match status" value="1"/>
</dbReference>
<evidence type="ECO:0000313" key="9">
    <source>
        <dbReference type="Proteomes" id="UP000054408"/>
    </source>
</evidence>